<dbReference type="GO" id="GO:0005634">
    <property type="term" value="C:nucleus"/>
    <property type="evidence" value="ECO:0007669"/>
    <property type="project" value="UniProtKB-SubCell"/>
</dbReference>
<dbReference type="STRING" id="63057.A0A2P5FYR1"/>
<dbReference type="Gene3D" id="1.20.930.10">
    <property type="entry name" value="Conserved domain common to transcription factors TFIIS, elongin A, CRSP70"/>
    <property type="match status" value="1"/>
</dbReference>
<keyword evidence="1" id="KW-0539">Nucleus</keyword>
<keyword evidence="5" id="KW-1185">Reference proteome</keyword>
<proteinExistence type="predicted"/>
<sequence length="134" mass="15420">MTALISFEAPKPNNDNGKAKASVGKERVSSTTPQSVGGDEDEDNEDERLNSYRGLFDDEQKRETDIGRHVNQLRKHSSSEVRRLVKQEMEGLFLRKWKDVVDEWVKLNQPRICLCYHGWRLAAVENFPKWTSSG</sequence>
<evidence type="ECO:0000256" key="1">
    <source>
        <dbReference type="PROSITE-ProRule" id="PRU00649"/>
    </source>
</evidence>
<dbReference type="PANTHER" id="PTHR47210:SF1">
    <property type="entry name" value="MEDIATOR OF RNA POLYMERASE II TRANSCRIPTION SUBUNIT 26C-RELATED"/>
    <property type="match status" value="1"/>
</dbReference>
<evidence type="ECO:0000313" key="4">
    <source>
        <dbReference type="EMBL" id="POO02925.1"/>
    </source>
</evidence>
<dbReference type="PROSITE" id="PS51319">
    <property type="entry name" value="TFIIS_N"/>
    <property type="match status" value="1"/>
</dbReference>
<dbReference type="Pfam" id="PF08711">
    <property type="entry name" value="Med26"/>
    <property type="match status" value="1"/>
</dbReference>
<protein>
    <submittedName>
        <fullName evidence="4">IIS transcription factor</fullName>
    </submittedName>
</protein>
<dbReference type="SUPFAM" id="SSF47676">
    <property type="entry name" value="Conserved domain common to transcription factors TFIIS, elongin A, CRSP70"/>
    <property type="match status" value="1"/>
</dbReference>
<dbReference type="AlphaFoldDB" id="A0A2P5FYR1"/>
<gene>
    <name evidence="4" type="ORF">TorRG33x02_009860</name>
</gene>
<organism evidence="4 5">
    <name type="scientific">Trema orientale</name>
    <name type="common">Charcoal tree</name>
    <name type="synonym">Celtis orientalis</name>
    <dbReference type="NCBI Taxonomy" id="63057"/>
    <lineage>
        <taxon>Eukaryota</taxon>
        <taxon>Viridiplantae</taxon>
        <taxon>Streptophyta</taxon>
        <taxon>Embryophyta</taxon>
        <taxon>Tracheophyta</taxon>
        <taxon>Spermatophyta</taxon>
        <taxon>Magnoliopsida</taxon>
        <taxon>eudicotyledons</taxon>
        <taxon>Gunneridae</taxon>
        <taxon>Pentapetalae</taxon>
        <taxon>rosids</taxon>
        <taxon>fabids</taxon>
        <taxon>Rosales</taxon>
        <taxon>Cannabaceae</taxon>
        <taxon>Trema</taxon>
    </lineage>
</organism>
<dbReference type="EMBL" id="JXTC01000003">
    <property type="protein sequence ID" value="POO02925.1"/>
    <property type="molecule type" value="Genomic_DNA"/>
</dbReference>
<dbReference type="InterPro" id="IPR035441">
    <property type="entry name" value="TFIIS/LEDGF_dom_sf"/>
</dbReference>
<name>A0A2P5FYR1_TREOI</name>
<feature type="domain" description="TFIIS N-terminal" evidence="3">
    <location>
        <begin position="1"/>
        <end position="104"/>
    </location>
</feature>
<dbReference type="InParanoid" id="A0A2P5FYR1"/>
<dbReference type="Proteomes" id="UP000237000">
    <property type="component" value="Unassembled WGS sequence"/>
</dbReference>
<evidence type="ECO:0000259" key="3">
    <source>
        <dbReference type="PROSITE" id="PS51319"/>
    </source>
</evidence>
<comment type="caution">
    <text evidence="4">The sequence shown here is derived from an EMBL/GenBank/DDBJ whole genome shotgun (WGS) entry which is preliminary data.</text>
</comment>
<evidence type="ECO:0000313" key="5">
    <source>
        <dbReference type="Proteomes" id="UP000237000"/>
    </source>
</evidence>
<accession>A0A2P5FYR1</accession>
<evidence type="ECO:0000256" key="2">
    <source>
        <dbReference type="SAM" id="MobiDB-lite"/>
    </source>
</evidence>
<comment type="subcellular location">
    <subcellularLocation>
        <location evidence="1">Nucleus</location>
    </subcellularLocation>
</comment>
<dbReference type="InterPro" id="IPR044790">
    <property type="entry name" value="MD26C-like"/>
</dbReference>
<feature type="region of interest" description="Disordered" evidence="2">
    <location>
        <begin position="1"/>
        <end position="54"/>
    </location>
</feature>
<reference evidence="5" key="1">
    <citation type="submission" date="2016-06" db="EMBL/GenBank/DDBJ databases">
        <title>Parallel loss of symbiosis genes in relatives of nitrogen-fixing non-legume Parasponia.</title>
        <authorList>
            <person name="Van Velzen R."/>
            <person name="Holmer R."/>
            <person name="Bu F."/>
            <person name="Rutten L."/>
            <person name="Van Zeijl A."/>
            <person name="Liu W."/>
            <person name="Santuari L."/>
            <person name="Cao Q."/>
            <person name="Sharma T."/>
            <person name="Shen D."/>
            <person name="Roswanjaya Y."/>
            <person name="Wardhani T."/>
            <person name="Kalhor M.S."/>
            <person name="Jansen J."/>
            <person name="Van den Hoogen J."/>
            <person name="Gungor B."/>
            <person name="Hartog M."/>
            <person name="Hontelez J."/>
            <person name="Verver J."/>
            <person name="Yang W.-C."/>
            <person name="Schijlen E."/>
            <person name="Repin R."/>
            <person name="Schilthuizen M."/>
            <person name="Schranz E."/>
            <person name="Heidstra R."/>
            <person name="Miyata K."/>
            <person name="Fedorova E."/>
            <person name="Kohlen W."/>
            <person name="Bisseling T."/>
            <person name="Smit S."/>
            <person name="Geurts R."/>
        </authorList>
    </citation>
    <scope>NUCLEOTIDE SEQUENCE [LARGE SCALE GENOMIC DNA]</scope>
    <source>
        <strain evidence="5">cv. RG33-2</strain>
    </source>
</reference>
<dbReference type="OrthoDB" id="550309at2759"/>
<dbReference type="InterPro" id="IPR017923">
    <property type="entry name" value="TFIIS_N"/>
</dbReference>
<dbReference type="PANTHER" id="PTHR47210">
    <property type="entry name" value="MEDIATOR OF RNA POLYMERASE II TRANSCRIPTION SUBUNIT 26C-RELATED"/>
    <property type="match status" value="1"/>
</dbReference>